<comment type="caution">
    <text evidence="1">The sequence shown here is derived from an EMBL/GenBank/DDBJ whole genome shotgun (WGS) entry which is preliminary data.</text>
</comment>
<protein>
    <submittedName>
        <fullName evidence="1">Uncharacterized protein</fullName>
    </submittedName>
</protein>
<name>A0ABS0SQZ4_9FLAO</name>
<proteinExistence type="predicted"/>
<sequence length="197" mass="22927">MKINKILLLLISIVYFRGLSQPKEALDYTSFQDFVITSPQTILENINPKQQYQEIEINRYSPDLSANKFQNEIRFPITKYQKSNDVLSKVKKGIGSYCRPANCQWYLSIKTKKGSIKTINTPEKLKKFLAKIENPYEAWLLLSPIIETLPYVPFGKYLETEKGFIILIPLKEKTHSESFYTPSKLYIVTFEGTIREL</sequence>
<evidence type="ECO:0000313" key="2">
    <source>
        <dbReference type="Proteomes" id="UP000641139"/>
    </source>
</evidence>
<dbReference type="RefSeq" id="WP_198467751.1">
    <property type="nucleotide sequence ID" value="NZ_JAEFDC010000024.1"/>
</dbReference>
<keyword evidence="2" id="KW-1185">Reference proteome</keyword>
<dbReference type="Proteomes" id="UP000641139">
    <property type="component" value="Unassembled WGS sequence"/>
</dbReference>
<reference evidence="1 2" key="1">
    <citation type="journal article" date="2021" name="Int. J. Syst. Evol. Microbiol.">
        <title>Capnocytophaga periodontitidis sp. nov., isolated from subgingival plaque of periodontitis patient.</title>
        <authorList>
            <person name="Zhang Y."/>
            <person name="Qiao D."/>
            <person name="Shi W."/>
            <person name="Wu D."/>
            <person name="Cai M."/>
        </authorList>
    </citation>
    <scope>NUCLEOTIDE SEQUENCE [LARGE SCALE GENOMIC DNA]</scope>
    <source>
        <strain evidence="1 2">051621</strain>
    </source>
</reference>
<gene>
    <name evidence="1" type="ORF">I7X30_14225</name>
</gene>
<organism evidence="1 2">
    <name type="scientific">Capnocytophaga periodontitidis</name>
    <dbReference type="NCBI Taxonomy" id="2795027"/>
    <lineage>
        <taxon>Bacteria</taxon>
        <taxon>Pseudomonadati</taxon>
        <taxon>Bacteroidota</taxon>
        <taxon>Flavobacteriia</taxon>
        <taxon>Flavobacteriales</taxon>
        <taxon>Flavobacteriaceae</taxon>
        <taxon>Capnocytophaga</taxon>
    </lineage>
</organism>
<evidence type="ECO:0000313" key="1">
    <source>
        <dbReference type="EMBL" id="MBI1648206.1"/>
    </source>
</evidence>
<accession>A0ABS0SQZ4</accession>
<dbReference type="EMBL" id="JAEFDC010000024">
    <property type="protein sequence ID" value="MBI1648206.1"/>
    <property type="molecule type" value="Genomic_DNA"/>
</dbReference>